<name>A0A6B0SJ12_9CETA</name>
<evidence type="ECO:0000259" key="2">
    <source>
        <dbReference type="Pfam" id="PF05048"/>
    </source>
</evidence>
<comment type="caution">
    <text evidence="3">The sequence shown here is derived from an EMBL/GenBank/DDBJ whole genome shotgun (WGS) entry which is preliminary data.</text>
</comment>
<keyword evidence="1" id="KW-0732">Signal</keyword>
<dbReference type="InterPro" id="IPR052387">
    <property type="entry name" value="Fibrocystin"/>
</dbReference>
<organism evidence="3 4">
    <name type="scientific">Bos mutus</name>
    <name type="common">wild yak</name>
    <dbReference type="NCBI Taxonomy" id="72004"/>
    <lineage>
        <taxon>Eukaryota</taxon>
        <taxon>Metazoa</taxon>
        <taxon>Chordata</taxon>
        <taxon>Craniata</taxon>
        <taxon>Vertebrata</taxon>
        <taxon>Euteleostomi</taxon>
        <taxon>Mammalia</taxon>
        <taxon>Eutheria</taxon>
        <taxon>Laurasiatheria</taxon>
        <taxon>Artiodactyla</taxon>
        <taxon>Ruminantia</taxon>
        <taxon>Pecora</taxon>
        <taxon>Bovidae</taxon>
        <taxon>Bovinae</taxon>
        <taxon>Bos</taxon>
    </lineage>
</organism>
<evidence type="ECO:0000256" key="1">
    <source>
        <dbReference type="ARBA" id="ARBA00022729"/>
    </source>
</evidence>
<evidence type="ECO:0000313" key="3">
    <source>
        <dbReference type="EMBL" id="MXR00015.1"/>
    </source>
</evidence>
<dbReference type="FunFam" id="2.160.20.10:FF:000034">
    <property type="entry name" value="PKHD1, fibrocystin/polyductin"/>
    <property type="match status" value="1"/>
</dbReference>
<dbReference type="SUPFAM" id="SSF51126">
    <property type="entry name" value="Pectin lyase-like"/>
    <property type="match status" value="1"/>
</dbReference>
<accession>A0A6B0SJ12</accession>
<dbReference type="InterPro" id="IPR012334">
    <property type="entry name" value="Pectin_lyas_fold"/>
</dbReference>
<reference evidence="3" key="1">
    <citation type="submission" date="2019-10" db="EMBL/GenBank/DDBJ databases">
        <title>The sequence and de novo assembly of the wild yak genome.</title>
        <authorList>
            <person name="Liu Y."/>
        </authorList>
    </citation>
    <scope>NUCLEOTIDE SEQUENCE [LARGE SCALE GENOMIC DNA]</scope>
    <source>
        <strain evidence="3">WY2019</strain>
    </source>
</reference>
<dbReference type="Proteomes" id="UP000322234">
    <property type="component" value="Unassembled WGS sequence"/>
</dbReference>
<dbReference type="InterPro" id="IPR007742">
    <property type="entry name" value="NosD_dom"/>
</dbReference>
<keyword evidence="4" id="KW-1185">Reference proteome</keyword>
<dbReference type="PANTHER" id="PTHR46769">
    <property type="entry name" value="POLYCYSTIC KIDNEY AND HEPATIC DISEASE 1 (AUTOSOMAL RECESSIVE)-LIKE 1"/>
    <property type="match status" value="1"/>
</dbReference>
<dbReference type="InterPro" id="IPR006626">
    <property type="entry name" value="PbH1"/>
</dbReference>
<proteinExistence type="predicted"/>
<dbReference type="AlphaFoldDB" id="A0A6B0SJ12"/>
<dbReference type="InterPro" id="IPR011050">
    <property type="entry name" value="Pectin_lyase_fold/virulence"/>
</dbReference>
<gene>
    <name evidence="3" type="ORF">E5288_WYG016855</name>
</gene>
<dbReference type="Pfam" id="PF05048">
    <property type="entry name" value="NosD"/>
    <property type="match status" value="1"/>
</dbReference>
<dbReference type="PANTHER" id="PTHR46769:SF1">
    <property type="entry name" value="FIBROCYSTIN"/>
    <property type="match status" value="1"/>
</dbReference>
<evidence type="ECO:0000313" key="4">
    <source>
        <dbReference type="Proteomes" id="UP000322234"/>
    </source>
</evidence>
<sequence length="339" mass="37035">MIFNEKSACPDAIEWTILLTLEGTKQYLLMCTLLAGILQLYNVEIQNFGSPLYSSIELTDVSTGSWVISSSLHQSCGGGIHAAASQGIILNDNVVFNTAGHGIDLEGQDYSLSKNLVVLMTQSAWSPVWVAGIKVNEAKNTRLHGNVVAGSERLGFHIQGHRCSSPESLWSDNVAHSSLHGLHLYKGSGLDSCTGISGFLAFKNFDYGAMLQVENSMEIENLTLVDNTVGLFTAVYVSSAPRYYIRSLQIVLRNSVIVATSSSFDCIQDRVKPHSANLTSPDRAPSNPRGGRVGILWPVFTSEPNRWPQEPWHKVRNSHLISGIMKLQGKNFGFPSNVV</sequence>
<dbReference type="Gene3D" id="2.160.20.10">
    <property type="entry name" value="Single-stranded right-handed beta-helix, Pectin lyase-like"/>
    <property type="match status" value="1"/>
</dbReference>
<feature type="domain" description="Periplasmic copper-binding protein NosD beta helix" evidence="2">
    <location>
        <begin position="64"/>
        <end position="158"/>
    </location>
</feature>
<dbReference type="EMBL" id="VBQZ03007225">
    <property type="protein sequence ID" value="MXR00015.1"/>
    <property type="molecule type" value="Genomic_DNA"/>
</dbReference>
<protein>
    <recommendedName>
        <fullName evidence="2">Periplasmic copper-binding protein NosD beta helix domain-containing protein</fullName>
    </recommendedName>
</protein>
<dbReference type="SMART" id="SM00710">
    <property type="entry name" value="PbH1"/>
    <property type="match status" value="3"/>
</dbReference>